<dbReference type="InterPro" id="IPR007130">
    <property type="entry name" value="DAGAT"/>
</dbReference>
<dbReference type="SMART" id="SM00160">
    <property type="entry name" value="RanBD"/>
    <property type="match status" value="1"/>
</dbReference>
<feature type="region of interest" description="Disordered" evidence="16">
    <location>
        <begin position="342"/>
        <end position="379"/>
    </location>
</feature>
<keyword evidence="9" id="KW-0319">Glycerol metabolism</keyword>
<dbReference type="CDD" id="cd07987">
    <property type="entry name" value="LPLAT_MGAT-like"/>
    <property type="match status" value="1"/>
</dbReference>
<keyword evidence="14" id="KW-0012">Acyltransferase</keyword>
<evidence type="ECO:0000256" key="7">
    <source>
        <dbReference type="ARBA" id="ARBA00022679"/>
    </source>
</evidence>
<dbReference type="Pfam" id="PF00638">
    <property type="entry name" value="Ran_BP1"/>
    <property type="match status" value="1"/>
</dbReference>
<accession>A0A8H3BMI8</accession>
<evidence type="ECO:0000256" key="16">
    <source>
        <dbReference type="SAM" id="MobiDB-lite"/>
    </source>
</evidence>
<feature type="transmembrane region" description="Helical" evidence="17">
    <location>
        <begin position="34"/>
        <end position="58"/>
    </location>
</feature>
<dbReference type="SUPFAM" id="SSF50729">
    <property type="entry name" value="PH domain-like"/>
    <property type="match status" value="1"/>
</dbReference>
<name>A0A8H3BMI8_9AGAM</name>
<evidence type="ECO:0000256" key="13">
    <source>
        <dbReference type="ARBA" id="ARBA00023136"/>
    </source>
</evidence>
<dbReference type="InterPro" id="IPR011993">
    <property type="entry name" value="PH-like_dom_sf"/>
</dbReference>
<comment type="pathway">
    <text evidence="3">Lipid metabolism.</text>
</comment>
<evidence type="ECO:0000256" key="14">
    <source>
        <dbReference type="ARBA" id="ARBA00023315"/>
    </source>
</evidence>
<organism evidence="19 20">
    <name type="scientific">Rhizoctonia solani</name>
    <dbReference type="NCBI Taxonomy" id="456999"/>
    <lineage>
        <taxon>Eukaryota</taxon>
        <taxon>Fungi</taxon>
        <taxon>Dikarya</taxon>
        <taxon>Basidiomycota</taxon>
        <taxon>Agaricomycotina</taxon>
        <taxon>Agaricomycetes</taxon>
        <taxon>Cantharellales</taxon>
        <taxon>Ceratobasidiaceae</taxon>
        <taxon>Rhizoctonia</taxon>
    </lineage>
</organism>
<evidence type="ECO:0000256" key="9">
    <source>
        <dbReference type="ARBA" id="ARBA00022798"/>
    </source>
</evidence>
<comment type="catalytic activity">
    <reaction evidence="15">
        <text>an acyl-CoA + a 1,2-diacyl-sn-glycerol = a triacyl-sn-glycerol + CoA</text>
        <dbReference type="Rhea" id="RHEA:10868"/>
        <dbReference type="ChEBI" id="CHEBI:17815"/>
        <dbReference type="ChEBI" id="CHEBI:57287"/>
        <dbReference type="ChEBI" id="CHEBI:58342"/>
        <dbReference type="ChEBI" id="CHEBI:64615"/>
        <dbReference type="EC" id="2.3.1.20"/>
    </reaction>
</comment>
<evidence type="ECO:0000259" key="18">
    <source>
        <dbReference type="PROSITE" id="PS50196"/>
    </source>
</evidence>
<feature type="compositionally biased region" description="Polar residues" evidence="16">
    <location>
        <begin position="519"/>
        <end position="558"/>
    </location>
</feature>
<evidence type="ECO:0000256" key="4">
    <source>
        <dbReference type="ARBA" id="ARBA00005420"/>
    </source>
</evidence>
<dbReference type="GO" id="GO:0019432">
    <property type="term" value="P:triglyceride biosynthetic process"/>
    <property type="evidence" value="ECO:0007669"/>
    <property type="project" value="TreeGrafter"/>
</dbReference>
<feature type="compositionally biased region" description="Low complexity" evidence="16">
    <location>
        <begin position="576"/>
        <end position="593"/>
    </location>
</feature>
<keyword evidence="6" id="KW-0444">Lipid biosynthesis</keyword>
<evidence type="ECO:0000256" key="6">
    <source>
        <dbReference type="ARBA" id="ARBA00022516"/>
    </source>
</evidence>
<evidence type="ECO:0000256" key="17">
    <source>
        <dbReference type="SAM" id="Phobius"/>
    </source>
</evidence>
<evidence type="ECO:0000256" key="2">
    <source>
        <dbReference type="ARBA" id="ARBA00004771"/>
    </source>
</evidence>
<dbReference type="Pfam" id="PF03982">
    <property type="entry name" value="DAGAT"/>
    <property type="match status" value="1"/>
</dbReference>
<sequence>MSTISSQSSSSQLARIRWAPRHVPRARRLQTAAVCIWALLIPLCVSAFFFCCSVPMLWPLLIPYLIWAFGFDESPTKGGRPKKWFRGWRVWKYFAEYYPARIVKETELPADRPYLFGYHPHGIIGMGAFATFATDGTSFSQHFPGINPHLLTLTSNFHVPFYRDILLHLGICSVSKRSCANILKRGAGEAICIVIGGAAESLSAHPGTADLTLKRRLGFVKIALQHGADLVPVFSFGENDIYEQLSNEKGTTVYKLQTKFQSLFGFTLPLFHGRGLLNYNFGLMPYRRPIVSVVGRPIHVTKTAEPSKAQVEATQKLYIDELMRVVLVDDVMSTPTNTYIAMLPTHGDEPNISPAEGHIPVTTTTAGSEQSTDNHGLSAKSSTEALNLGGDAQEITNSNDTNSNPPNTTMVDKVTEKIRGQSMADNASPVTERNPLESSGQTSHSGSEGDSSDKETSRKRKLSSRSSVATETAARQHLKRPKESDVPEKEEDVEDIATLSPAPKSPKAGQVFGFGAFASNKSPFLSTQNSSSSTPAPTSEGQSRTASKTPETPQNNEVADSGIAGKLTAPPTPKRSFGGAFAAFASVSPFQSAKPPPNINPTSPPRESLAGPVRRSKSPVGKHQAFGQYSTGLSRFGTHAARKTQEGTSQQPDDGAEKELSGPAEFDDILKTKGDFGAESDDNTTRVEIQQVQYNTGEEEDFTIFQTRAKLYTQDEQFAYKERGTGLLKLNVRRSDGEGARIVMRAEGVLRLLLNMSLYPGLICELGPDPKFIKVAEITPNERKFHAIKVGNAKLAQELYDHLTENTPTKSIASSN</sequence>
<evidence type="ECO:0000256" key="8">
    <source>
        <dbReference type="ARBA" id="ARBA00022692"/>
    </source>
</evidence>
<keyword evidence="13 17" id="KW-0472">Membrane</keyword>
<comment type="caution">
    <text evidence="19">The sequence shown here is derived from an EMBL/GenBank/DDBJ whole genome shotgun (WGS) entry which is preliminary data.</text>
</comment>
<dbReference type="Proteomes" id="UP000663843">
    <property type="component" value="Unassembled WGS sequence"/>
</dbReference>
<dbReference type="AlphaFoldDB" id="A0A8H3BMI8"/>
<evidence type="ECO:0000256" key="10">
    <source>
        <dbReference type="ARBA" id="ARBA00022824"/>
    </source>
</evidence>
<evidence type="ECO:0000256" key="3">
    <source>
        <dbReference type="ARBA" id="ARBA00005189"/>
    </source>
</evidence>
<dbReference type="EMBL" id="CAJMWT010003009">
    <property type="protein sequence ID" value="CAE6460665.1"/>
    <property type="molecule type" value="Genomic_DNA"/>
</dbReference>
<dbReference type="PANTHER" id="PTHR12317:SF0">
    <property type="entry name" value="ACYLTRANSFERASE"/>
    <property type="match status" value="1"/>
</dbReference>
<keyword evidence="12" id="KW-0443">Lipid metabolism</keyword>
<feature type="compositionally biased region" description="Polar residues" evidence="16">
    <location>
        <begin position="423"/>
        <end position="449"/>
    </location>
</feature>
<evidence type="ECO:0000256" key="1">
    <source>
        <dbReference type="ARBA" id="ARBA00004477"/>
    </source>
</evidence>
<keyword evidence="11 17" id="KW-1133">Transmembrane helix</keyword>
<comment type="similarity">
    <text evidence="4">Belongs to the diacylglycerol acyltransferase family.</text>
</comment>
<keyword evidence="8 17" id="KW-0812">Transmembrane</keyword>
<protein>
    <recommendedName>
        <fullName evidence="5">diacylglycerol O-acyltransferase</fullName>
        <ecNumber evidence="5">2.3.1.20</ecNumber>
    </recommendedName>
</protein>
<dbReference type="InterPro" id="IPR000156">
    <property type="entry name" value="Ran_bind_dom"/>
</dbReference>
<dbReference type="GO" id="GO:0005789">
    <property type="term" value="C:endoplasmic reticulum membrane"/>
    <property type="evidence" value="ECO:0007669"/>
    <property type="project" value="UniProtKB-SubCell"/>
</dbReference>
<feature type="region of interest" description="Disordered" evidence="16">
    <location>
        <begin position="422"/>
        <end position="661"/>
    </location>
</feature>
<evidence type="ECO:0000313" key="19">
    <source>
        <dbReference type="EMBL" id="CAE6460665.1"/>
    </source>
</evidence>
<feature type="compositionally biased region" description="Pro residues" evidence="16">
    <location>
        <begin position="594"/>
        <end position="604"/>
    </location>
</feature>
<dbReference type="Gene3D" id="2.30.29.30">
    <property type="entry name" value="Pleckstrin-homology domain (PH domain)/Phosphotyrosine-binding domain (PTB)"/>
    <property type="match status" value="1"/>
</dbReference>
<keyword evidence="7" id="KW-0808">Transferase</keyword>
<evidence type="ECO:0000256" key="12">
    <source>
        <dbReference type="ARBA" id="ARBA00023098"/>
    </source>
</evidence>
<evidence type="ECO:0000256" key="15">
    <source>
        <dbReference type="ARBA" id="ARBA00048109"/>
    </source>
</evidence>
<keyword evidence="10" id="KW-0256">Endoplasmic reticulum</keyword>
<comment type="pathway">
    <text evidence="2">Glycerolipid metabolism; triacylglycerol biosynthesis.</text>
</comment>
<dbReference type="PANTHER" id="PTHR12317">
    <property type="entry name" value="DIACYLGLYCEROL O-ACYLTRANSFERASE"/>
    <property type="match status" value="1"/>
</dbReference>
<dbReference type="EC" id="2.3.1.20" evidence="5"/>
<dbReference type="GO" id="GO:0004144">
    <property type="term" value="F:diacylglycerol O-acyltransferase activity"/>
    <property type="evidence" value="ECO:0007669"/>
    <property type="project" value="UniProtKB-EC"/>
</dbReference>
<dbReference type="PROSITE" id="PS50196">
    <property type="entry name" value="RANBD1"/>
    <property type="match status" value="1"/>
</dbReference>
<proteinExistence type="inferred from homology"/>
<evidence type="ECO:0000313" key="20">
    <source>
        <dbReference type="Proteomes" id="UP000663843"/>
    </source>
</evidence>
<feature type="compositionally biased region" description="Polar residues" evidence="16">
    <location>
        <begin position="361"/>
        <end position="379"/>
    </location>
</feature>
<comment type="subcellular location">
    <subcellularLocation>
        <location evidence="1">Endoplasmic reticulum membrane</location>
        <topology evidence="1">Multi-pass membrane protein</topology>
    </subcellularLocation>
</comment>
<reference evidence="19" key="1">
    <citation type="submission" date="2021-01" db="EMBL/GenBank/DDBJ databases">
        <authorList>
            <person name="Kaushik A."/>
        </authorList>
    </citation>
    <scope>NUCLEOTIDE SEQUENCE</scope>
    <source>
        <strain evidence="19">AG2-2IIIB</strain>
    </source>
</reference>
<feature type="domain" description="RanBD1" evidence="18">
    <location>
        <begin position="665"/>
        <end position="762"/>
    </location>
</feature>
<evidence type="ECO:0000256" key="5">
    <source>
        <dbReference type="ARBA" id="ARBA00013244"/>
    </source>
</evidence>
<dbReference type="GO" id="GO:0006071">
    <property type="term" value="P:glycerol metabolic process"/>
    <property type="evidence" value="ECO:0007669"/>
    <property type="project" value="UniProtKB-KW"/>
</dbReference>
<gene>
    <name evidence="19" type="ORF">RDB_LOCUS96005</name>
</gene>
<evidence type="ECO:0000256" key="11">
    <source>
        <dbReference type="ARBA" id="ARBA00022989"/>
    </source>
</evidence>